<evidence type="ECO:0000313" key="1">
    <source>
        <dbReference type="EMBL" id="SPO07741.1"/>
    </source>
</evidence>
<sequence>MSVEVVLAIVPICLSALHGISILRTKIRIIQHYNREIRGIRRKVQIQGDNFKNELMRILVESCETRGSSISDWAEYLTHGEPSKVAPEWDSKGEEIEAAIREYLGDKFEQLLECIKEVKSTTDMIYKELSPYDAPDGKDKWRIAKKATRVAFNKSKYMEQIDMLKDSNAEIKVIRETAGLMSKYKSRVAPPPYNSLTGQATPTSPTDCTEVLLRQYKSSRKLLADFLAVLFDQWTLPILVNRQDSGLLSPPLDSYGSFGQVGAMDHDYGRAFKRPRTLPQADSDVQSGLCELFNQASLPISLGNFSLATTRSFDFEGSPEHVDAELTGQSTPLFNLLSLPVYQVVSDRHRLTIALTLVRALLKFHSTKCWPRRCLLSEVKFYSTSDDHDIDLAKCLDTLHISADIDPQPPGDGDVEMENGSKVPSSVEKDRIDWEAHGIQNPLLYSLGVALLQIGLWKQVKWDDLGRVRRKTANLSYLGESYHRMTRKLISGNMGSGESNLVNPKLQEVVMREVVSGLQQLLEVTSRGLP</sequence>
<accession>A0AAE8T0A8</accession>
<organism evidence="1 2">
    <name type="scientific">Cephalotrichum gorgonifer</name>
    <dbReference type="NCBI Taxonomy" id="2041049"/>
    <lineage>
        <taxon>Eukaryota</taxon>
        <taxon>Fungi</taxon>
        <taxon>Dikarya</taxon>
        <taxon>Ascomycota</taxon>
        <taxon>Pezizomycotina</taxon>
        <taxon>Sordariomycetes</taxon>
        <taxon>Hypocreomycetidae</taxon>
        <taxon>Microascales</taxon>
        <taxon>Microascaceae</taxon>
        <taxon>Cephalotrichum</taxon>
    </lineage>
</organism>
<comment type="caution">
    <text evidence="1">The sequence shown here is derived from an EMBL/GenBank/DDBJ whole genome shotgun (WGS) entry which is preliminary data.</text>
</comment>
<gene>
    <name evidence="1" type="ORF">DNG_10436</name>
</gene>
<protein>
    <submittedName>
        <fullName evidence="1">Uncharacterized protein</fullName>
    </submittedName>
</protein>
<dbReference type="PANTHER" id="PTHR35186:SF4">
    <property type="entry name" value="PRION-INHIBITION AND PROPAGATION HELO DOMAIN-CONTAINING PROTEIN"/>
    <property type="match status" value="1"/>
</dbReference>
<dbReference type="EMBL" id="ONZQ02000024">
    <property type="protein sequence ID" value="SPO07741.1"/>
    <property type="molecule type" value="Genomic_DNA"/>
</dbReference>
<dbReference type="PANTHER" id="PTHR35186">
    <property type="entry name" value="ANK_REP_REGION DOMAIN-CONTAINING PROTEIN"/>
    <property type="match status" value="1"/>
</dbReference>
<proteinExistence type="predicted"/>
<name>A0AAE8T0A8_9PEZI</name>
<reference evidence="1" key="1">
    <citation type="submission" date="2018-03" db="EMBL/GenBank/DDBJ databases">
        <authorList>
            <person name="Guldener U."/>
        </authorList>
    </citation>
    <scope>NUCLEOTIDE SEQUENCE</scope>
</reference>
<keyword evidence="2" id="KW-1185">Reference proteome</keyword>
<evidence type="ECO:0000313" key="2">
    <source>
        <dbReference type="Proteomes" id="UP001187682"/>
    </source>
</evidence>
<dbReference type="AlphaFoldDB" id="A0AAE8T0A8"/>
<dbReference type="Proteomes" id="UP001187682">
    <property type="component" value="Unassembled WGS sequence"/>
</dbReference>